<dbReference type="InterPro" id="IPR051448">
    <property type="entry name" value="CdaR-like_regulators"/>
</dbReference>
<accession>A0A1V4SUX5</accession>
<dbReference type="Gene3D" id="1.10.10.2840">
    <property type="entry name" value="PucR C-terminal helix-turn-helix domain"/>
    <property type="match status" value="1"/>
</dbReference>
<dbReference type="OrthoDB" id="212459at2"/>
<dbReference type="Proteomes" id="UP000191448">
    <property type="component" value="Unassembled WGS sequence"/>
</dbReference>
<evidence type="ECO:0000313" key="3">
    <source>
        <dbReference type="Proteomes" id="UP000191448"/>
    </source>
</evidence>
<dbReference type="AlphaFoldDB" id="A0A1V4SUX5"/>
<dbReference type="RefSeq" id="WP_080022834.1">
    <property type="nucleotide sequence ID" value="NZ_LTAY01000038.1"/>
</dbReference>
<sequence length="416" mass="48747">MYRQEEESESTKDFELELALTLQSFVDDFCKNFGLQYLIDKIQELINHPVVLHDMGYKVLAKSSRAENIISFVTYDNENFFLEDETLQYLHNFQVSKKAREQALPSYFDKDTSAEGTMVAVIKINNIQIAQLAVYEAGTKFRKLDFLLIEKISQLLSIELQKDNTFNIEQNIIPNYILSNLLKGTQMSEADIRQKLHYIEWSREESFRILVISDSLKETLDRKAGPIANYLKYYIPLDNCIFYKSNIVAFITPSLYNDLFINKTDKFYDFLSTYNLKAGLSMKFNLFCECSRFYYQAIESLRVARQKDLKLASFEDIRIDILTNLMKEKYSLLDFIHPTIMILADYDKEHHLDLINTLLAYLEHLNHPNEAAKHLNIHRNTLFYRINKAKELTGITLDNGIEISQLLFSIYLYLES</sequence>
<name>A0A1V4SUX5_9CLOT</name>
<dbReference type="Pfam" id="PF13556">
    <property type="entry name" value="HTH_30"/>
    <property type="match status" value="1"/>
</dbReference>
<feature type="domain" description="PucR C-terminal helix-turn-helix" evidence="1">
    <location>
        <begin position="354"/>
        <end position="408"/>
    </location>
</feature>
<protein>
    <submittedName>
        <fullName evidence="2">Carbohydrate diacid transcriptional activator CdaR</fullName>
    </submittedName>
</protein>
<reference evidence="2 3" key="1">
    <citation type="submission" date="2016-02" db="EMBL/GenBank/DDBJ databases">
        <title>Genome sequence of Clostridium thermobutyricum DSM 4928.</title>
        <authorList>
            <person name="Poehlein A."/>
            <person name="Daniel R."/>
        </authorList>
    </citation>
    <scope>NUCLEOTIDE SEQUENCE [LARGE SCALE GENOMIC DNA]</scope>
    <source>
        <strain evidence="2 3">DSM 4928</strain>
    </source>
</reference>
<dbReference type="EMBL" id="LTAY01000038">
    <property type="protein sequence ID" value="OPX47741.1"/>
    <property type="molecule type" value="Genomic_DNA"/>
</dbReference>
<dbReference type="PANTHER" id="PTHR33744">
    <property type="entry name" value="CARBOHYDRATE DIACID REGULATOR"/>
    <property type="match status" value="1"/>
</dbReference>
<gene>
    <name evidence="2" type="ORF">CLTHE_16510</name>
</gene>
<evidence type="ECO:0000313" key="2">
    <source>
        <dbReference type="EMBL" id="OPX47741.1"/>
    </source>
</evidence>
<evidence type="ECO:0000259" key="1">
    <source>
        <dbReference type="Pfam" id="PF13556"/>
    </source>
</evidence>
<dbReference type="InterPro" id="IPR042070">
    <property type="entry name" value="PucR_C-HTH_sf"/>
</dbReference>
<comment type="caution">
    <text evidence="2">The sequence shown here is derived from an EMBL/GenBank/DDBJ whole genome shotgun (WGS) entry which is preliminary data.</text>
</comment>
<dbReference type="InterPro" id="IPR025736">
    <property type="entry name" value="PucR_C-HTH_dom"/>
</dbReference>
<dbReference type="PANTHER" id="PTHR33744:SF1">
    <property type="entry name" value="DNA-BINDING TRANSCRIPTIONAL ACTIVATOR ADER"/>
    <property type="match status" value="1"/>
</dbReference>
<organism evidence="2 3">
    <name type="scientific">Clostridium thermobutyricum DSM 4928</name>
    <dbReference type="NCBI Taxonomy" id="1121339"/>
    <lineage>
        <taxon>Bacteria</taxon>
        <taxon>Bacillati</taxon>
        <taxon>Bacillota</taxon>
        <taxon>Clostridia</taxon>
        <taxon>Eubacteriales</taxon>
        <taxon>Clostridiaceae</taxon>
        <taxon>Clostridium</taxon>
    </lineage>
</organism>
<proteinExistence type="predicted"/>